<name>A0A345L0N4_9CAUD</name>
<dbReference type="Proteomes" id="UP000259157">
    <property type="component" value="Segment"/>
</dbReference>
<dbReference type="GeneID" id="64871476"/>
<reference evidence="2" key="1">
    <citation type="submission" date="2018-06" db="EMBL/GenBank/DDBJ databases">
        <authorList>
            <person name="Zhirakovskaya E."/>
        </authorList>
    </citation>
    <scope>NUCLEOTIDE SEQUENCE [LARGE SCALE GENOMIC DNA]</scope>
</reference>
<keyword evidence="2" id="KW-1185">Reference proteome</keyword>
<protein>
    <submittedName>
        <fullName evidence="1">Uncharacterized protein</fullName>
    </submittedName>
</protein>
<organism evidence="1 2">
    <name type="scientific">Mycobacterium phage Steamy</name>
    <dbReference type="NCBI Taxonomy" id="2250309"/>
    <lineage>
        <taxon>Viruses</taxon>
        <taxon>Duplodnaviria</taxon>
        <taxon>Heunggongvirae</taxon>
        <taxon>Uroviricota</taxon>
        <taxon>Caudoviricetes</taxon>
        <taxon>Pharaohvirus</taxon>
        <taxon>Pharaohvirus steamy</taxon>
    </lineage>
</organism>
<dbReference type="KEGG" id="vg:64871476"/>
<evidence type="ECO:0000313" key="2">
    <source>
        <dbReference type="Proteomes" id="UP000259157"/>
    </source>
</evidence>
<dbReference type="Pfam" id="PF17471">
    <property type="entry name" value="GP63"/>
    <property type="match status" value="1"/>
</dbReference>
<gene>
    <name evidence="1" type="primary">62</name>
    <name evidence="1" type="ORF">SEA_STEAMY_62</name>
</gene>
<dbReference type="EMBL" id="MH513984">
    <property type="protein sequence ID" value="AXH48836.1"/>
    <property type="molecule type" value="Genomic_DNA"/>
</dbReference>
<proteinExistence type="predicted"/>
<accession>A0A345L0N4</accession>
<dbReference type="RefSeq" id="YP_010061849.1">
    <property type="nucleotide sequence ID" value="NC_054787.1"/>
</dbReference>
<sequence>MATPNAMPKRTNPLHQQILAGLLATKPVSWIHKSIDPESPDPKKPRVIETKVVGRGLVNALAANVSDANIERAAKRWIA</sequence>
<evidence type="ECO:0000313" key="1">
    <source>
        <dbReference type="EMBL" id="AXH48836.1"/>
    </source>
</evidence>
<dbReference type="InterPro" id="IPR035341">
    <property type="entry name" value="Gp63"/>
</dbReference>